<dbReference type="PANTHER" id="PTHR43736">
    <property type="entry name" value="ADP-RIBOSE PYROPHOSPHATASE"/>
    <property type="match status" value="1"/>
</dbReference>
<dbReference type="CDD" id="cd04673">
    <property type="entry name" value="NUDIX_ADPRase"/>
    <property type="match status" value="1"/>
</dbReference>
<dbReference type="PROSITE" id="PS51462">
    <property type="entry name" value="NUDIX"/>
    <property type="match status" value="1"/>
</dbReference>
<gene>
    <name evidence="3" type="ORF">MNBD_ALPHA09-1602</name>
</gene>
<accession>A0A3B0TI38</accession>
<dbReference type="Pfam" id="PF00293">
    <property type="entry name" value="NUDIX"/>
    <property type="match status" value="1"/>
</dbReference>
<organism evidence="3">
    <name type="scientific">hydrothermal vent metagenome</name>
    <dbReference type="NCBI Taxonomy" id="652676"/>
    <lineage>
        <taxon>unclassified sequences</taxon>
        <taxon>metagenomes</taxon>
        <taxon>ecological metagenomes</taxon>
    </lineage>
</organism>
<dbReference type="GO" id="GO:0016787">
    <property type="term" value="F:hydrolase activity"/>
    <property type="evidence" value="ECO:0007669"/>
    <property type="project" value="UniProtKB-KW"/>
</dbReference>
<dbReference type="EMBL" id="UOEM01000035">
    <property type="protein sequence ID" value="VAW11829.1"/>
    <property type="molecule type" value="Genomic_DNA"/>
</dbReference>
<keyword evidence="1" id="KW-0378">Hydrolase</keyword>
<dbReference type="PANTHER" id="PTHR43736:SF1">
    <property type="entry name" value="DIHYDRONEOPTERIN TRIPHOSPHATE DIPHOSPHATASE"/>
    <property type="match status" value="1"/>
</dbReference>
<protein>
    <recommendedName>
        <fullName evidence="2">Nudix hydrolase domain-containing protein</fullName>
    </recommendedName>
</protein>
<dbReference type="InterPro" id="IPR015797">
    <property type="entry name" value="NUDIX_hydrolase-like_dom_sf"/>
</dbReference>
<dbReference type="PROSITE" id="PS00893">
    <property type="entry name" value="NUDIX_BOX"/>
    <property type="match status" value="1"/>
</dbReference>
<proteinExistence type="predicted"/>
<feature type="domain" description="Nudix hydrolase" evidence="2">
    <location>
        <begin position="4"/>
        <end position="138"/>
    </location>
</feature>
<evidence type="ECO:0000313" key="3">
    <source>
        <dbReference type="EMBL" id="VAW11829.1"/>
    </source>
</evidence>
<dbReference type="SUPFAM" id="SSF55811">
    <property type="entry name" value="Nudix"/>
    <property type="match status" value="1"/>
</dbReference>
<dbReference type="Gene3D" id="3.90.79.10">
    <property type="entry name" value="Nucleoside Triphosphate Pyrophosphohydrolase"/>
    <property type="match status" value="1"/>
</dbReference>
<sequence length="152" mass="16400">MTSWPRIGVGIAILDNEKGSARTVVVRRGKAPYRGLWSLPGGAVEWGETLEDAARREVWEETGLDIHIEKFLRFFDLINRDNHNIVANHFVLATFQARVLGGALCAADDADEAAWVDAPTLARLTLTPGVAELVDPLLASPIEEGGGAITGL</sequence>
<dbReference type="InterPro" id="IPR020476">
    <property type="entry name" value="Nudix_hydrolase"/>
</dbReference>
<dbReference type="InterPro" id="IPR020084">
    <property type="entry name" value="NUDIX_hydrolase_CS"/>
</dbReference>
<reference evidence="3" key="1">
    <citation type="submission" date="2018-06" db="EMBL/GenBank/DDBJ databases">
        <authorList>
            <person name="Zhirakovskaya E."/>
        </authorList>
    </citation>
    <scope>NUCLEOTIDE SEQUENCE</scope>
</reference>
<name>A0A3B0TI38_9ZZZZ</name>
<dbReference type="PRINTS" id="PR00502">
    <property type="entry name" value="NUDIXFAMILY"/>
</dbReference>
<dbReference type="InterPro" id="IPR000086">
    <property type="entry name" value="NUDIX_hydrolase_dom"/>
</dbReference>
<dbReference type="AlphaFoldDB" id="A0A3B0TI38"/>
<evidence type="ECO:0000259" key="2">
    <source>
        <dbReference type="PROSITE" id="PS51462"/>
    </source>
</evidence>
<evidence type="ECO:0000256" key="1">
    <source>
        <dbReference type="ARBA" id="ARBA00022801"/>
    </source>
</evidence>